<evidence type="ECO:0000259" key="3">
    <source>
        <dbReference type="Pfam" id="PF00127"/>
    </source>
</evidence>
<name>A0A6J7EB18_9ZZZZ</name>
<evidence type="ECO:0000256" key="2">
    <source>
        <dbReference type="ARBA" id="ARBA00023008"/>
    </source>
</evidence>
<dbReference type="AlphaFoldDB" id="A0A6J7EB18"/>
<evidence type="ECO:0000313" key="4">
    <source>
        <dbReference type="EMBL" id="CAB4880126.1"/>
    </source>
</evidence>
<gene>
    <name evidence="4" type="ORF">UFOPK3444_01319</name>
</gene>
<dbReference type="GO" id="GO:0005507">
    <property type="term" value="F:copper ion binding"/>
    <property type="evidence" value="ECO:0007669"/>
    <property type="project" value="InterPro"/>
</dbReference>
<reference evidence="4" key="1">
    <citation type="submission" date="2020-05" db="EMBL/GenBank/DDBJ databases">
        <authorList>
            <person name="Chiriac C."/>
            <person name="Salcher M."/>
            <person name="Ghai R."/>
            <person name="Kavagutti S V."/>
        </authorList>
    </citation>
    <scope>NUCLEOTIDE SEQUENCE</scope>
</reference>
<keyword evidence="1" id="KW-0479">Metal-binding</keyword>
<keyword evidence="2" id="KW-0186">Copper</keyword>
<proteinExistence type="predicted"/>
<evidence type="ECO:0000256" key="1">
    <source>
        <dbReference type="ARBA" id="ARBA00022723"/>
    </source>
</evidence>
<dbReference type="SUPFAM" id="SSF49503">
    <property type="entry name" value="Cupredoxins"/>
    <property type="match status" value="1"/>
</dbReference>
<accession>A0A6J7EB18</accession>
<dbReference type="Pfam" id="PF00127">
    <property type="entry name" value="Copper-bind"/>
    <property type="match status" value="1"/>
</dbReference>
<dbReference type="GO" id="GO:0009055">
    <property type="term" value="F:electron transfer activity"/>
    <property type="evidence" value="ECO:0007669"/>
    <property type="project" value="InterPro"/>
</dbReference>
<dbReference type="EMBL" id="CAFBLU010000027">
    <property type="protein sequence ID" value="CAB4880126.1"/>
    <property type="molecule type" value="Genomic_DNA"/>
</dbReference>
<dbReference type="InterPro" id="IPR008972">
    <property type="entry name" value="Cupredoxin"/>
</dbReference>
<organism evidence="4">
    <name type="scientific">freshwater metagenome</name>
    <dbReference type="NCBI Taxonomy" id="449393"/>
    <lineage>
        <taxon>unclassified sequences</taxon>
        <taxon>metagenomes</taxon>
        <taxon>ecological metagenomes</taxon>
    </lineage>
</organism>
<feature type="domain" description="Blue (type 1) copper" evidence="3">
    <location>
        <begin position="26"/>
        <end position="98"/>
    </location>
</feature>
<protein>
    <submittedName>
        <fullName evidence="4">Unannotated protein</fullName>
    </submittedName>
</protein>
<dbReference type="InterPro" id="IPR000923">
    <property type="entry name" value="BlueCu_1"/>
</dbReference>
<dbReference type="Gene3D" id="2.60.40.420">
    <property type="entry name" value="Cupredoxins - blue copper proteins"/>
    <property type="match status" value="1"/>
</dbReference>
<sequence>MRRVTIFFAAFAVAAVLAVPAFAATTKSVNWTFGAHNVSIKKNDSVKWTWSGFRHNLYGTGISKGNSNAGTATRKFTAKGKFTYTCTLHAGMKSVVTVS</sequence>